<protein>
    <submittedName>
        <fullName evidence="2">Uncharacterized protein</fullName>
    </submittedName>
</protein>
<reference evidence="2 3" key="1">
    <citation type="submission" date="2021-07" db="EMBL/GenBank/DDBJ databases">
        <title>The Aristolochia fimbriata genome: insights into angiosperm evolution, floral development and chemical biosynthesis.</title>
        <authorList>
            <person name="Jiao Y."/>
        </authorList>
    </citation>
    <scope>NUCLEOTIDE SEQUENCE [LARGE SCALE GENOMIC DNA]</scope>
    <source>
        <strain evidence="2">IBCAS-2021</strain>
        <tissue evidence="2">Leaf</tissue>
    </source>
</reference>
<evidence type="ECO:0000313" key="3">
    <source>
        <dbReference type="Proteomes" id="UP000825729"/>
    </source>
</evidence>
<organism evidence="2 3">
    <name type="scientific">Aristolochia fimbriata</name>
    <name type="common">White veined hardy Dutchman's pipe vine</name>
    <dbReference type="NCBI Taxonomy" id="158543"/>
    <lineage>
        <taxon>Eukaryota</taxon>
        <taxon>Viridiplantae</taxon>
        <taxon>Streptophyta</taxon>
        <taxon>Embryophyta</taxon>
        <taxon>Tracheophyta</taxon>
        <taxon>Spermatophyta</taxon>
        <taxon>Magnoliopsida</taxon>
        <taxon>Magnoliidae</taxon>
        <taxon>Piperales</taxon>
        <taxon>Aristolochiaceae</taxon>
        <taxon>Aristolochia</taxon>
    </lineage>
</organism>
<dbReference type="Proteomes" id="UP000825729">
    <property type="component" value="Unassembled WGS sequence"/>
</dbReference>
<feature type="region of interest" description="Disordered" evidence="1">
    <location>
        <begin position="100"/>
        <end position="138"/>
    </location>
</feature>
<dbReference type="EMBL" id="JAINDJ010000008">
    <property type="protein sequence ID" value="KAG9439312.1"/>
    <property type="molecule type" value="Genomic_DNA"/>
</dbReference>
<proteinExistence type="predicted"/>
<sequence>MVQFPMTLGSSEPLLDSLLEDASEEFMSTKQRNRNGGFPLGHKLQTEVDNLDSPVFGGQGIGGQSETGFPSQTSKIRGMTVAYSSFSAVEGNVCCNENKDKTHEHARGHGHDTVESQKAISEGGLTQIQGKQSAEKVL</sequence>
<feature type="compositionally biased region" description="Basic and acidic residues" evidence="1">
    <location>
        <begin position="100"/>
        <end position="115"/>
    </location>
</feature>
<feature type="compositionally biased region" description="Polar residues" evidence="1">
    <location>
        <begin position="116"/>
        <end position="132"/>
    </location>
</feature>
<accession>A0AAV7DRW5</accession>
<evidence type="ECO:0000256" key="1">
    <source>
        <dbReference type="SAM" id="MobiDB-lite"/>
    </source>
</evidence>
<dbReference type="AlphaFoldDB" id="A0AAV7DRW5"/>
<keyword evidence="3" id="KW-1185">Reference proteome</keyword>
<gene>
    <name evidence="2" type="ORF">H6P81_019477</name>
</gene>
<comment type="caution">
    <text evidence="2">The sequence shown here is derived from an EMBL/GenBank/DDBJ whole genome shotgun (WGS) entry which is preliminary data.</text>
</comment>
<evidence type="ECO:0000313" key="2">
    <source>
        <dbReference type="EMBL" id="KAG9439312.1"/>
    </source>
</evidence>
<feature type="region of interest" description="Disordered" evidence="1">
    <location>
        <begin position="50"/>
        <end position="73"/>
    </location>
</feature>
<name>A0AAV7DRW5_ARIFI</name>